<proteinExistence type="predicted"/>
<gene>
    <name evidence="1" type="ORF">H9714_09410</name>
</gene>
<dbReference type="AlphaFoldDB" id="A0A9D2MCM7"/>
<evidence type="ECO:0000313" key="2">
    <source>
        <dbReference type="Proteomes" id="UP000824208"/>
    </source>
</evidence>
<evidence type="ECO:0000313" key="1">
    <source>
        <dbReference type="EMBL" id="HJB57754.1"/>
    </source>
</evidence>
<dbReference type="Proteomes" id="UP000824208">
    <property type="component" value="Unassembled WGS sequence"/>
</dbReference>
<name>A0A9D2MCM7_9FIRM</name>
<accession>A0A9D2MCM7</accession>
<reference evidence="1" key="1">
    <citation type="journal article" date="2021" name="PeerJ">
        <title>Extensive microbial diversity within the chicken gut microbiome revealed by metagenomics and culture.</title>
        <authorList>
            <person name="Gilroy R."/>
            <person name="Ravi A."/>
            <person name="Getino M."/>
            <person name="Pursley I."/>
            <person name="Horton D.L."/>
            <person name="Alikhan N.F."/>
            <person name="Baker D."/>
            <person name="Gharbi K."/>
            <person name="Hall N."/>
            <person name="Watson M."/>
            <person name="Adriaenssens E.M."/>
            <person name="Foster-Nyarko E."/>
            <person name="Jarju S."/>
            <person name="Secka A."/>
            <person name="Antonio M."/>
            <person name="Oren A."/>
            <person name="Chaudhuri R.R."/>
            <person name="La Ragione R."/>
            <person name="Hildebrand F."/>
            <person name="Pallen M.J."/>
        </authorList>
    </citation>
    <scope>NUCLEOTIDE SEQUENCE</scope>
    <source>
        <strain evidence="1">CHK189-11263</strain>
    </source>
</reference>
<organism evidence="1 2">
    <name type="scientific">Candidatus Flavonifractor intestinipullorum</name>
    <dbReference type="NCBI Taxonomy" id="2838587"/>
    <lineage>
        <taxon>Bacteria</taxon>
        <taxon>Bacillati</taxon>
        <taxon>Bacillota</taxon>
        <taxon>Clostridia</taxon>
        <taxon>Eubacteriales</taxon>
        <taxon>Oscillospiraceae</taxon>
        <taxon>Flavonifractor</taxon>
    </lineage>
</organism>
<sequence>MATFTPNYGLHQWESSDAFLRTEFNQDFSILDTALGQVVRTGVDNAYNLYNLMLQSQYEGKYTGYKRSLLFDGFPDESAIAEKDAALVVRDHGLRLFRTGEAAWTAAKGSSYGAPYYGSIYTQERTAVGAGLLTGFQATIRNPSAEEMTLEVWHNGEKVRQQAMDIPERSEGSFEMLLEEPLLLLPGDRYYLGFPKGGSSALDFALTSGGDMAGTARITSLGAEEGHMDVTAQALPDECTQVRLWARWEGGTVTPALAGTALSVQATRPAQTLDGAPCTETEWRGSAPTGETLSLGWTLAAGVTGCTLYDYGLLLL</sequence>
<reference evidence="1" key="2">
    <citation type="submission" date="2021-04" db="EMBL/GenBank/DDBJ databases">
        <authorList>
            <person name="Gilroy R."/>
        </authorList>
    </citation>
    <scope>NUCLEOTIDE SEQUENCE</scope>
    <source>
        <strain evidence="1">CHK189-11263</strain>
    </source>
</reference>
<dbReference type="EMBL" id="DWYC01000087">
    <property type="protein sequence ID" value="HJB57754.1"/>
    <property type="molecule type" value="Genomic_DNA"/>
</dbReference>
<comment type="caution">
    <text evidence="1">The sequence shown here is derived from an EMBL/GenBank/DDBJ whole genome shotgun (WGS) entry which is preliminary data.</text>
</comment>
<protein>
    <submittedName>
        <fullName evidence="1">Uncharacterized protein</fullName>
    </submittedName>
</protein>